<organism evidence="5 6">
    <name type="scientific">Paenibacillus glycanilyticus</name>
    <dbReference type="NCBI Taxonomy" id="126569"/>
    <lineage>
        <taxon>Bacteria</taxon>
        <taxon>Bacillati</taxon>
        <taxon>Bacillota</taxon>
        <taxon>Bacilli</taxon>
        <taxon>Bacillales</taxon>
        <taxon>Paenibacillaceae</taxon>
        <taxon>Paenibacillus</taxon>
    </lineage>
</organism>
<keyword evidence="1" id="KW-1277">Toxin-antitoxin system</keyword>
<evidence type="ECO:0000256" key="3">
    <source>
        <dbReference type="ARBA" id="ARBA00022801"/>
    </source>
</evidence>
<dbReference type="InterPro" id="IPR008201">
    <property type="entry name" value="HepT-like"/>
</dbReference>
<reference evidence="5 6" key="1">
    <citation type="submission" date="2023-03" db="EMBL/GenBank/DDBJ databases">
        <title>Draft genome sequence of the bacteria which degrade cell wall of Tricholomamatutake.</title>
        <authorList>
            <person name="Konishi Y."/>
            <person name="Fukuta Y."/>
            <person name="Shirasaka N."/>
        </authorList>
    </citation>
    <scope>NUCLEOTIDE SEQUENCE [LARGE SCALE GENOMIC DNA]</scope>
    <source>
        <strain evidence="6">mu1</strain>
    </source>
</reference>
<sequence length="148" mass="16797">MYYVNKEQIAVRLNSIPDIASALEQLSANWQGSLLEGLAQERALHLAIETVTDVGSYLIDGFILRDASSYEDIVEIAGEAEAFPSSIQPLLIELVKLRKPLVQEYYGWQRSELHSMTRDLPDQLRLFGESVKQYLARELPDESDLRKS</sequence>
<keyword evidence="3" id="KW-0378">Hydrolase</keyword>
<keyword evidence="2" id="KW-0540">Nuclease</keyword>
<dbReference type="PANTHER" id="PTHR33397:SF5">
    <property type="entry name" value="RNASE YUTE-RELATED"/>
    <property type="match status" value="1"/>
</dbReference>
<comment type="similarity">
    <text evidence="4">Belongs to the HepT RNase toxin family.</text>
</comment>
<evidence type="ECO:0000313" key="6">
    <source>
        <dbReference type="Proteomes" id="UP001157114"/>
    </source>
</evidence>
<dbReference type="Gene3D" id="1.20.120.580">
    <property type="entry name" value="bsu32300-like"/>
    <property type="match status" value="1"/>
</dbReference>
<dbReference type="RefSeq" id="WP_284240083.1">
    <property type="nucleotide sequence ID" value="NZ_BSSQ01000014.1"/>
</dbReference>
<evidence type="ECO:0000256" key="4">
    <source>
        <dbReference type="ARBA" id="ARBA00024207"/>
    </source>
</evidence>
<keyword evidence="6" id="KW-1185">Reference proteome</keyword>
<comment type="caution">
    <text evidence="5">The sequence shown here is derived from an EMBL/GenBank/DDBJ whole genome shotgun (WGS) entry which is preliminary data.</text>
</comment>
<dbReference type="Pfam" id="PF01934">
    <property type="entry name" value="HepT-like"/>
    <property type="match status" value="1"/>
</dbReference>
<accession>A0ABQ6GGU4</accession>
<dbReference type="InterPro" id="IPR052379">
    <property type="entry name" value="Type_VII_TA_RNase"/>
</dbReference>
<dbReference type="PANTHER" id="PTHR33397">
    <property type="entry name" value="UPF0331 PROTEIN YUTE"/>
    <property type="match status" value="1"/>
</dbReference>
<dbReference type="Proteomes" id="UP001157114">
    <property type="component" value="Unassembled WGS sequence"/>
</dbReference>
<protein>
    <submittedName>
        <fullName evidence="5">UPF0331 protein YutE</fullName>
    </submittedName>
</protein>
<dbReference type="EMBL" id="BSSQ01000014">
    <property type="protein sequence ID" value="GLX69310.1"/>
    <property type="molecule type" value="Genomic_DNA"/>
</dbReference>
<evidence type="ECO:0000256" key="2">
    <source>
        <dbReference type="ARBA" id="ARBA00022722"/>
    </source>
</evidence>
<name>A0ABQ6GGU4_9BACL</name>
<evidence type="ECO:0000313" key="5">
    <source>
        <dbReference type="EMBL" id="GLX69310.1"/>
    </source>
</evidence>
<dbReference type="InterPro" id="IPR037038">
    <property type="entry name" value="HepT-like_sf"/>
</dbReference>
<gene>
    <name evidence="5" type="primary">yutE</name>
    <name evidence="5" type="ORF">MU1_36550</name>
</gene>
<proteinExistence type="inferred from homology"/>
<evidence type="ECO:0000256" key="1">
    <source>
        <dbReference type="ARBA" id="ARBA00022649"/>
    </source>
</evidence>